<evidence type="ECO:0000256" key="1">
    <source>
        <dbReference type="SAM" id="MobiDB-lite"/>
    </source>
</evidence>
<organism evidence="2 3">
    <name type="scientific">Eumeta variegata</name>
    <name type="common">Bagworm moth</name>
    <name type="synonym">Eumeta japonica</name>
    <dbReference type="NCBI Taxonomy" id="151549"/>
    <lineage>
        <taxon>Eukaryota</taxon>
        <taxon>Metazoa</taxon>
        <taxon>Ecdysozoa</taxon>
        <taxon>Arthropoda</taxon>
        <taxon>Hexapoda</taxon>
        <taxon>Insecta</taxon>
        <taxon>Pterygota</taxon>
        <taxon>Neoptera</taxon>
        <taxon>Endopterygota</taxon>
        <taxon>Lepidoptera</taxon>
        <taxon>Glossata</taxon>
        <taxon>Ditrysia</taxon>
        <taxon>Tineoidea</taxon>
        <taxon>Psychidae</taxon>
        <taxon>Oiketicinae</taxon>
        <taxon>Eumeta</taxon>
    </lineage>
</organism>
<evidence type="ECO:0000313" key="3">
    <source>
        <dbReference type="Proteomes" id="UP000299102"/>
    </source>
</evidence>
<dbReference type="Proteomes" id="UP000299102">
    <property type="component" value="Unassembled WGS sequence"/>
</dbReference>
<feature type="region of interest" description="Disordered" evidence="1">
    <location>
        <begin position="1"/>
        <end position="25"/>
    </location>
</feature>
<keyword evidence="3" id="KW-1185">Reference proteome</keyword>
<sequence>MEAIPPPTPIPNGPPFRRASSPENGAREKIARDLSRIELCNDTQNIAFSVLLVILQKADHVSYISAALIRVGPPIAGGSRSRAPDSGARYVHDYVEANRMGCASESTSAATTQWSGALSKVLPQVPQFEIKKKCARFSKPLGCDVAGNINAPPSQGPRRLESIIIEESAVIDFPGYLLSSYITARPISPSRRRTAADTYLLPAQAREQTGKNPRTSKRGTFKTSRES</sequence>
<proteinExistence type="predicted"/>
<dbReference type="EMBL" id="BGZK01000080">
    <property type="protein sequence ID" value="GBP16582.1"/>
    <property type="molecule type" value="Genomic_DNA"/>
</dbReference>
<reference evidence="2 3" key="1">
    <citation type="journal article" date="2019" name="Commun. Biol.">
        <title>The bagworm genome reveals a unique fibroin gene that provides high tensile strength.</title>
        <authorList>
            <person name="Kono N."/>
            <person name="Nakamura H."/>
            <person name="Ohtoshi R."/>
            <person name="Tomita M."/>
            <person name="Numata K."/>
            <person name="Arakawa K."/>
        </authorList>
    </citation>
    <scope>NUCLEOTIDE SEQUENCE [LARGE SCALE GENOMIC DNA]</scope>
</reference>
<gene>
    <name evidence="2" type="ORF">EVAR_19377_1</name>
</gene>
<feature type="compositionally biased region" description="Pro residues" evidence="1">
    <location>
        <begin position="1"/>
        <end position="14"/>
    </location>
</feature>
<protein>
    <submittedName>
        <fullName evidence="2">Uncharacterized protein</fullName>
    </submittedName>
</protein>
<evidence type="ECO:0000313" key="2">
    <source>
        <dbReference type="EMBL" id="GBP16582.1"/>
    </source>
</evidence>
<dbReference type="AlphaFoldDB" id="A0A4C1TRF8"/>
<name>A0A4C1TRF8_EUMVA</name>
<accession>A0A4C1TRF8</accession>
<comment type="caution">
    <text evidence="2">The sequence shown here is derived from an EMBL/GenBank/DDBJ whole genome shotgun (WGS) entry which is preliminary data.</text>
</comment>
<feature type="region of interest" description="Disordered" evidence="1">
    <location>
        <begin position="197"/>
        <end position="227"/>
    </location>
</feature>